<dbReference type="Gene3D" id="1.10.10.60">
    <property type="entry name" value="Homeodomain-like"/>
    <property type="match status" value="2"/>
</dbReference>
<evidence type="ECO:0000259" key="5">
    <source>
        <dbReference type="PROSITE" id="PS01124"/>
    </source>
</evidence>
<dbReference type="PANTHER" id="PTHR46796">
    <property type="entry name" value="HTH-TYPE TRANSCRIPTIONAL ACTIVATOR RHAS-RELATED"/>
    <property type="match status" value="1"/>
</dbReference>
<proteinExistence type="predicted"/>
<dbReference type="InterPro" id="IPR018060">
    <property type="entry name" value="HTH_AraC"/>
</dbReference>
<dbReference type="SMART" id="SM00342">
    <property type="entry name" value="HTH_ARAC"/>
    <property type="match status" value="1"/>
</dbReference>
<gene>
    <name evidence="6" type="ordered locus">Arnit_0016</name>
</gene>
<dbReference type="eggNOG" id="COG1917">
    <property type="taxonomic scope" value="Bacteria"/>
</dbReference>
<dbReference type="PROSITE" id="PS00041">
    <property type="entry name" value="HTH_ARAC_FAMILY_1"/>
    <property type="match status" value="1"/>
</dbReference>
<dbReference type="InterPro" id="IPR014710">
    <property type="entry name" value="RmlC-like_jellyroll"/>
</dbReference>
<dbReference type="HOGENOM" id="CLU_000445_88_16_7"/>
<dbReference type="EMBL" id="CP001999">
    <property type="protein sequence ID" value="ADG91686.1"/>
    <property type="molecule type" value="Genomic_DNA"/>
</dbReference>
<keyword evidence="3" id="KW-0010">Activator</keyword>
<dbReference type="Gene3D" id="2.60.120.10">
    <property type="entry name" value="Jelly Rolls"/>
    <property type="match status" value="1"/>
</dbReference>
<organism evidence="6 7">
    <name type="scientific">Arcobacter nitrofigilis (strain ATCC 33309 / DSM 7299 / CCUG 15893 / LMG 7604 / NCTC 12251 / CI)</name>
    <name type="common">Campylobacter nitrofigilis</name>
    <dbReference type="NCBI Taxonomy" id="572480"/>
    <lineage>
        <taxon>Bacteria</taxon>
        <taxon>Pseudomonadati</taxon>
        <taxon>Campylobacterota</taxon>
        <taxon>Epsilonproteobacteria</taxon>
        <taxon>Campylobacterales</taxon>
        <taxon>Arcobacteraceae</taxon>
        <taxon>Arcobacter</taxon>
    </lineage>
</organism>
<keyword evidence="1" id="KW-0805">Transcription regulation</keyword>
<evidence type="ECO:0000313" key="6">
    <source>
        <dbReference type="EMBL" id="ADG91686.1"/>
    </source>
</evidence>
<evidence type="ECO:0000313" key="7">
    <source>
        <dbReference type="Proteomes" id="UP000000939"/>
    </source>
</evidence>
<dbReference type="PANTHER" id="PTHR46796:SF2">
    <property type="entry name" value="TRANSCRIPTIONAL REGULATORY PROTEIN"/>
    <property type="match status" value="1"/>
</dbReference>
<dbReference type="RefSeq" id="WP_013133831.1">
    <property type="nucleotide sequence ID" value="NC_014166.1"/>
</dbReference>
<dbReference type="OrthoDB" id="112032at2"/>
<dbReference type="GO" id="GO:0003700">
    <property type="term" value="F:DNA-binding transcription factor activity"/>
    <property type="evidence" value="ECO:0007669"/>
    <property type="project" value="InterPro"/>
</dbReference>
<evidence type="ECO:0000256" key="2">
    <source>
        <dbReference type="ARBA" id="ARBA00023125"/>
    </source>
</evidence>
<reference evidence="6 7" key="1">
    <citation type="journal article" date="2010" name="Stand. Genomic Sci.">
        <title>Complete genome sequence of Arcobacter nitrofigilis type strain (CI).</title>
        <authorList>
            <person name="Pati A."/>
            <person name="Gronow S."/>
            <person name="Lapidus A."/>
            <person name="Copeland A."/>
            <person name="Glavina Del Rio T."/>
            <person name="Nolan M."/>
            <person name="Lucas S."/>
            <person name="Tice H."/>
            <person name="Cheng J.F."/>
            <person name="Han C."/>
            <person name="Chertkov O."/>
            <person name="Bruce D."/>
            <person name="Tapia R."/>
            <person name="Goodwin L."/>
            <person name="Pitluck S."/>
            <person name="Liolios K."/>
            <person name="Ivanova N."/>
            <person name="Mavromatis K."/>
            <person name="Chen A."/>
            <person name="Palaniappan K."/>
            <person name="Land M."/>
            <person name="Hauser L."/>
            <person name="Chang Y.J."/>
            <person name="Jeffries C.D."/>
            <person name="Detter J.C."/>
            <person name="Rohde M."/>
            <person name="Goker M."/>
            <person name="Bristow J."/>
            <person name="Eisen J.A."/>
            <person name="Markowitz V."/>
            <person name="Hugenholtz P."/>
            <person name="Klenk H.P."/>
            <person name="Kyrpides N.C."/>
        </authorList>
    </citation>
    <scope>NUCLEOTIDE SEQUENCE [LARGE SCALE GENOMIC DNA]</scope>
    <source>
        <strain evidence="7">ATCC 33309 / DSM 7299 / CCUG 15893 / LMG 7604 / NCTC 12251 / CI</strain>
    </source>
</reference>
<sequence length="269" mass="31938">MNKTQFFIDEKIPYIELRYSKTKLNYKEHLHDDLSIGALVSGKREYANKNNKYIIEKDSLAIVNPNIIHSCNNITSEETSYYMLYIKKQWLFKIQKELNPALNSFVPFSKEFLENKKEYEDFIKLCEVIFSSELYLEKEVLLLEFISNLYLNHCDFKIDSKESYKTKVKDIMEYLNKNISENISLDELSKKFNLSTFYIIKLFKKELGISVYSYFINLKIEYAKVLLKKGISIVETALECGFYDQSHLHRNFLKIVALTPKEYQDNFVQ</sequence>
<name>D5V3H5_ARCNC</name>
<dbReference type="Proteomes" id="UP000000939">
    <property type="component" value="Chromosome"/>
</dbReference>
<keyword evidence="4" id="KW-0804">Transcription</keyword>
<dbReference type="Pfam" id="PF12833">
    <property type="entry name" value="HTH_18"/>
    <property type="match status" value="1"/>
</dbReference>
<dbReference type="InterPro" id="IPR050204">
    <property type="entry name" value="AraC_XylS_family_regulators"/>
</dbReference>
<dbReference type="PROSITE" id="PS01124">
    <property type="entry name" value="HTH_ARAC_FAMILY_2"/>
    <property type="match status" value="1"/>
</dbReference>
<keyword evidence="2" id="KW-0238">DNA-binding</keyword>
<evidence type="ECO:0000256" key="1">
    <source>
        <dbReference type="ARBA" id="ARBA00023015"/>
    </source>
</evidence>
<dbReference type="InterPro" id="IPR009057">
    <property type="entry name" value="Homeodomain-like_sf"/>
</dbReference>
<evidence type="ECO:0000256" key="3">
    <source>
        <dbReference type="ARBA" id="ARBA00023159"/>
    </source>
</evidence>
<protein>
    <submittedName>
        <fullName evidence="6">Transcriptional regulator, AraC family</fullName>
    </submittedName>
</protein>
<dbReference type="GO" id="GO:0043565">
    <property type="term" value="F:sequence-specific DNA binding"/>
    <property type="evidence" value="ECO:0007669"/>
    <property type="project" value="InterPro"/>
</dbReference>
<dbReference type="SUPFAM" id="SSF51215">
    <property type="entry name" value="Regulatory protein AraC"/>
    <property type="match status" value="1"/>
</dbReference>
<dbReference type="KEGG" id="ant:Arnit_0016"/>
<dbReference type="AlphaFoldDB" id="D5V3H5"/>
<dbReference type="eggNOG" id="COG2207">
    <property type="taxonomic scope" value="Bacteria"/>
</dbReference>
<dbReference type="Pfam" id="PF02311">
    <property type="entry name" value="AraC_binding"/>
    <property type="match status" value="1"/>
</dbReference>
<dbReference type="InterPro" id="IPR037923">
    <property type="entry name" value="HTH-like"/>
</dbReference>
<evidence type="ECO:0000256" key="4">
    <source>
        <dbReference type="ARBA" id="ARBA00023163"/>
    </source>
</evidence>
<dbReference type="SUPFAM" id="SSF46689">
    <property type="entry name" value="Homeodomain-like"/>
    <property type="match status" value="2"/>
</dbReference>
<feature type="domain" description="HTH araC/xylS-type" evidence="5">
    <location>
        <begin position="169"/>
        <end position="266"/>
    </location>
</feature>
<accession>D5V3H5</accession>
<dbReference type="InterPro" id="IPR018062">
    <property type="entry name" value="HTH_AraC-typ_CS"/>
</dbReference>
<keyword evidence="7" id="KW-1185">Reference proteome</keyword>
<dbReference type="STRING" id="572480.Arnit_0016"/>
<dbReference type="InterPro" id="IPR003313">
    <property type="entry name" value="AraC-bd"/>
</dbReference>